<organism evidence="8 9">
    <name type="scientific">Aestuariivirga litoralis</name>
    <dbReference type="NCBI Taxonomy" id="2650924"/>
    <lineage>
        <taxon>Bacteria</taxon>
        <taxon>Pseudomonadati</taxon>
        <taxon>Pseudomonadota</taxon>
        <taxon>Alphaproteobacteria</taxon>
        <taxon>Hyphomicrobiales</taxon>
        <taxon>Aestuariivirgaceae</taxon>
        <taxon>Aestuariivirga</taxon>
    </lineage>
</organism>
<name>A0A2W2AIE3_9HYPH</name>
<dbReference type="InterPro" id="IPR036869">
    <property type="entry name" value="J_dom_sf"/>
</dbReference>
<evidence type="ECO:0000256" key="4">
    <source>
        <dbReference type="ARBA" id="ARBA00023136"/>
    </source>
</evidence>
<dbReference type="EMBL" id="QKVK01000013">
    <property type="protein sequence ID" value="PZF75225.1"/>
    <property type="molecule type" value="Genomic_DNA"/>
</dbReference>
<keyword evidence="9" id="KW-1185">Reference proteome</keyword>
<gene>
    <name evidence="8" type="ORF">DK847_19160</name>
</gene>
<sequence>MNFILGLVIVVGGWYLIRAFANAQPAQVRGLIRKLGGIGVIIFAGLLTLRGEINIAIPLFMLGLGLMGQQAMFPNGMPWQRKTPGQASKVATSLIAMQLDHDTGRMEGDVLAGPLKGRKLSSLTLAEAQAFHAQCAATADQSRALFEAWIERTHPEWRQQWNSGAGRTPATASPKMTRAEALAILGLKEGASGDDIRAAHRRLMKTAHPDLGGSDYLAAKINEAKEFLLQGA</sequence>
<evidence type="ECO:0000259" key="7">
    <source>
        <dbReference type="PROSITE" id="PS50076"/>
    </source>
</evidence>
<reference evidence="9" key="1">
    <citation type="submission" date="2018-06" db="EMBL/GenBank/DDBJ databases">
        <title>Aestuariibacter litoralis strain KCTC 52945T.</title>
        <authorList>
            <person name="Li X."/>
            <person name="Salam N."/>
            <person name="Li J.-L."/>
            <person name="Chen Y.-M."/>
            <person name="Yang Z.-W."/>
            <person name="Zhang L.-Y."/>
            <person name="Han M.-X."/>
            <person name="Xiao M."/>
            <person name="Li W.-J."/>
        </authorList>
    </citation>
    <scope>NUCLEOTIDE SEQUENCE [LARGE SCALE GENOMIC DNA]</scope>
    <source>
        <strain evidence="9">KCTC 52945</strain>
    </source>
</reference>
<dbReference type="PROSITE" id="PS50076">
    <property type="entry name" value="DNAJ_2"/>
    <property type="match status" value="1"/>
</dbReference>
<dbReference type="RefSeq" id="WP_111200158.1">
    <property type="nucleotide sequence ID" value="NZ_QKVK01000013.1"/>
</dbReference>
<dbReference type="InterPro" id="IPR001623">
    <property type="entry name" value="DnaJ_domain"/>
</dbReference>
<dbReference type="FunFam" id="1.10.287.110:FF:000001">
    <property type="entry name" value="Import inner membrane translocase subunit tim14"/>
    <property type="match status" value="1"/>
</dbReference>
<dbReference type="PANTHER" id="PTHR12763:SF28">
    <property type="entry name" value="GEO10507P1-RELATED"/>
    <property type="match status" value="1"/>
</dbReference>
<evidence type="ECO:0000256" key="6">
    <source>
        <dbReference type="SAM" id="Phobius"/>
    </source>
</evidence>
<protein>
    <submittedName>
        <fullName evidence="8">Molecular chaperone DnaJ</fullName>
    </submittedName>
</protein>
<feature type="transmembrane region" description="Helical" evidence="6">
    <location>
        <begin position="31"/>
        <end position="49"/>
    </location>
</feature>
<feature type="domain" description="J" evidence="7">
    <location>
        <begin position="180"/>
        <end position="232"/>
    </location>
</feature>
<evidence type="ECO:0000313" key="8">
    <source>
        <dbReference type="EMBL" id="PZF75225.1"/>
    </source>
</evidence>
<dbReference type="PANTHER" id="PTHR12763">
    <property type="match status" value="1"/>
</dbReference>
<comment type="caution">
    <text evidence="8">The sequence shown here is derived from an EMBL/GenBank/DDBJ whole genome shotgun (WGS) entry which is preliminary data.</text>
</comment>
<evidence type="ECO:0000313" key="9">
    <source>
        <dbReference type="Proteomes" id="UP000248795"/>
    </source>
</evidence>
<accession>A0A2W2AIE3</accession>
<dbReference type="GO" id="GO:0016020">
    <property type="term" value="C:membrane"/>
    <property type="evidence" value="ECO:0007669"/>
    <property type="project" value="UniProtKB-SubCell"/>
</dbReference>
<dbReference type="Gene3D" id="1.10.287.110">
    <property type="entry name" value="DnaJ domain"/>
    <property type="match status" value="1"/>
</dbReference>
<evidence type="ECO:0000256" key="1">
    <source>
        <dbReference type="ARBA" id="ARBA00004167"/>
    </source>
</evidence>
<keyword evidence="2 6" id="KW-0812">Transmembrane</keyword>
<evidence type="ECO:0000256" key="5">
    <source>
        <dbReference type="ARBA" id="ARBA00038105"/>
    </source>
</evidence>
<keyword evidence="4 6" id="KW-0472">Membrane</keyword>
<keyword evidence="3 6" id="KW-1133">Transmembrane helix</keyword>
<dbReference type="Proteomes" id="UP000248795">
    <property type="component" value="Unassembled WGS sequence"/>
</dbReference>
<dbReference type="SUPFAM" id="SSF46565">
    <property type="entry name" value="Chaperone J-domain"/>
    <property type="match status" value="1"/>
</dbReference>
<comment type="similarity">
    <text evidence="5">Belongs to the TIM14 family.</text>
</comment>
<dbReference type="SMART" id="SM00271">
    <property type="entry name" value="DnaJ"/>
    <property type="match status" value="1"/>
</dbReference>
<dbReference type="AlphaFoldDB" id="A0A2W2AIE3"/>
<dbReference type="CDD" id="cd06257">
    <property type="entry name" value="DnaJ"/>
    <property type="match status" value="1"/>
</dbReference>
<proteinExistence type="inferred from homology"/>
<evidence type="ECO:0000256" key="3">
    <source>
        <dbReference type="ARBA" id="ARBA00022989"/>
    </source>
</evidence>
<comment type="subcellular location">
    <subcellularLocation>
        <location evidence="1">Membrane</location>
        <topology evidence="1">Single-pass membrane protein</topology>
    </subcellularLocation>
</comment>
<evidence type="ECO:0000256" key="2">
    <source>
        <dbReference type="ARBA" id="ARBA00022692"/>
    </source>
</evidence>